<dbReference type="RefSeq" id="WP_106482021.1">
    <property type="nucleotide sequence ID" value="NZ_CP032819.1"/>
</dbReference>
<feature type="chain" id="PRO_5019127680" evidence="1">
    <location>
        <begin position="20"/>
        <end position="183"/>
    </location>
</feature>
<evidence type="ECO:0000313" key="3">
    <source>
        <dbReference type="EMBL" id="AZS31413.1"/>
    </source>
</evidence>
<dbReference type="PROSITE" id="PS51352">
    <property type="entry name" value="THIOREDOXIN_2"/>
    <property type="match status" value="1"/>
</dbReference>
<dbReference type="InterPro" id="IPR036249">
    <property type="entry name" value="Thioredoxin-like_sf"/>
</dbReference>
<gene>
    <name evidence="3" type="ORF">D8S85_18935</name>
</gene>
<sequence length="183" mass="20905">MKVLFIIVCMLVSMDFSFAACWGENVDEVVAKENEVNTPGKKLKPGDPSPDFLAVDTSGRKFSLKNLKGKYVYIDLWATWCSPCKAEIPHLQRLERLFKRKRIVFVSISCDDDREAWLNYLRRNKMGGIQLNFDGNPMFRGAYGVKAIPRFILLDKKGRVIDPDMTRPSDPETDETLRALKGI</sequence>
<dbReference type="InterPro" id="IPR013766">
    <property type="entry name" value="Thioredoxin_domain"/>
</dbReference>
<feature type="signal peptide" evidence="1">
    <location>
        <begin position="1"/>
        <end position="19"/>
    </location>
</feature>
<dbReference type="Gene3D" id="3.40.30.10">
    <property type="entry name" value="Glutaredoxin"/>
    <property type="match status" value="1"/>
</dbReference>
<dbReference type="InterPro" id="IPR050553">
    <property type="entry name" value="Thioredoxin_ResA/DsbE_sf"/>
</dbReference>
<feature type="domain" description="Thioredoxin" evidence="2">
    <location>
        <begin position="43"/>
        <end position="183"/>
    </location>
</feature>
<dbReference type="InterPro" id="IPR013740">
    <property type="entry name" value="Redoxin"/>
</dbReference>
<keyword evidence="4" id="KW-1185">Reference proteome</keyword>
<dbReference type="PANTHER" id="PTHR42852:SF13">
    <property type="entry name" value="PROTEIN DIPZ"/>
    <property type="match status" value="1"/>
</dbReference>
<evidence type="ECO:0000256" key="1">
    <source>
        <dbReference type="SAM" id="SignalP"/>
    </source>
</evidence>
<dbReference type="PANTHER" id="PTHR42852">
    <property type="entry name" value="THIOL:DISULFIDE INTERCHANGE PROTEIN DSBE"/>
    <property type="match status" value="1"/>
</dbReference>
<dbReference type="Pfam" id="PF08534">
    <property type="entry name" value="Redoxin"/>
    <property type="match status" value="1"/>
</dbReference>
<protein>
    <submittedName>
        <fullName evidence="3">TlpA family protein disulfide reductase</fullName>
    </submittedName>
</protein>
<dbReference type="KEGG" id="buy:D8S85_18935"/>
<keyword evidence="1" id="KW-0732">Signal</keyword>
<evidence type="ECO:0000259" key="2">
    <source>
        <dbReference type="PROSITE" id="PS51352"/>
    </source>
</evidence>
<name>A0A3S9VY27_9BACT</name>
<reference evidence="3 4" key="1">
    <citation type="submission" date="2018-10" db="EMBL/GenBank/DDBJ databases">
        <title>Butyricimonas faecalis sp. nov., isolated from human faeces and emended description of the genus Butyricimonas.</title>
        <authorList>
            <person name="Le Roy T."/>
            <person name="Van der Smissen P."/>
            <person name="Paquot A."/>
            <person name="Delzenne N."/>
            <person name="Muccioli G."/>
            <person name="Collet J.-F."/>
            <person name="Cani P.D."/>
        </authorList>
    </citation>
    <scope>NUCLEOTIDE SEQUENCE [LARGE SCALE GENOMIC DNA]</scope>
    <source>
        <strain evidence="3 4">H184</strain>
    </source>
</reference>
<dbReference type="GO" id="GO:0016491">
    <property type="term" value="F:oxidoreductase activity"/>
    <property type="evidence" value="ECO:0007669"/>
    <property type="project" value="InterPro"/>
</dbReference>
<dbReference type="CDD" id="cd02966">
    <property type="entry name" value="TlpA_like_family"/>
    <property type="match status" value="1"/>
</dbReference>
<proteinExistence type="predicted"/>
<accession>A0A3S9VY27</accession>
<dbReference type="Proteomes" id="UP000270673">
    <property type="component" value="Chromosome"/>
</dbReference>
<dbReference type="OrthoDB" id="9794348at2"/>
<evidence type="ECO:0000313" key="4">
    <source>
        <dbReference type="Proteomes" id="UP000270673"/>
    </source>
</evidence>
<dbReference type="EMBL" id="CP032819">
    <property type="protein sequence ID" value="AZS31413.1"/>
    <property type="molecule type" value="Genomic_DNA"/>
</dbReference>
<dbReference type="SUPFAM" id="SSF52833">
    <property type="entry name" value="Thioredoxin-like"/>
    <property type="match status" value="1"/>
</dbReference>
<dbReference type="AlphaFoldDB" id="A0A3S9VY27"/>
<organism evidence="3 4">
    <name type="scientific">Butyricimonas faecalis</name>
    <dbReference type="NCBI Taxonomy" id="2093856"/>
    <lineage>
        <taxon>Bacteria</taxon>
        <taxon>Pseudomonadati</taxon>
        <taxon>Bacteroidota</taxon>
        <taxon>Bacteroidia</taxon>
        <taxon>Bacteroidales</taxon>
        <taxon>Odoribacteraceae</taxon>
        <taxon>Butyricimonas</taxon>
    </lineage>
</organism>